<dbReference type="GO" id="GO:0032993">
    <property type="term" value="C:protein-DNA complex"/>
    <property type="evidence" value="ECO:0007669"/>
    <property type="project" value="TreeGrafter"/>
</dbReference>
<keyword evidence="2" id="KW-0902">Two-component regulatory system</keyword>
<dbReference type="PANTHER" id="PTHR48111:SF22">
    <property type="entry name" value="REGULATOR OF RPOS"/>
    <property type="match status" value="1"/>
</dbReference>
<accession>A0A2H0YQ81</accession>
<evidence type="ECO:0000256" key="5">
    <source>
        <dbReference type="ARBA" id="ARBA00023163"/>
    </source>
</evidence>
<dbReference type="Proteomes" id="UP000236845">
    <property type="component" value="Unassembled WGS sequence"/>
</dbReference>
<dbReference type="CDD" id="cd00383">
    <property type="entry name" value="trans_reg_C"/>
    <property type="match status" value="1"/>
</dbReference>
<dbReference type="GO" id="GO:0000976">
    <property type="term" value="F:transcription cis-regulatory region binding"/>
    <property type="evidence" value="ECO:0007669"/>
    <property type="project" value="TreeGrafter"/>
</dbReference>
<keyword evidence="3" id="KW-0805">Transcription regulation</keyword>
<dbReference type="Gene3D" id="3.40.50.2300">
    <property type="match status" value="1"/>
</dbReference>
<organism evidence="10 11">
    <name type="scientific">Candidatus Kerfeldbacteria bacterium CG08_land_8_20_14_0_20_43_14</name>
    <dbReference type="NCBI Taxonomy" id="2014246"/>
    <lineage>
        <taxon>Bacteria</taxon>
        <taxon>Candidatus Kerfeldiibacteriota</taxon>
    </lineage>
</organism>
<dbReference type="InterPro" id="IPR016032">
    <property type="entry name" value="Sig_transdc_resp-reg_C-effctor"/>
</dbReference>
<dbReference type="Pfam" id="PF00486">
    <property type="entry name" value="Trans_reg_C"/>
    <property type="match status" value="1"/>
</dbReference>
<dbReference type="InterPro" id="IPR036388">
    <property type="entry name" value="WH-like_DNA-bd_sf"/>
</dbReference>
<evidence type="ECO:0000256" key="2">
    <source>
        <dbReference type="ARBA" id="ARBA00023012"/>
    </source>
</evidence>
<dbReference type="AlphaFoldDB" id="A0A2H0YQ81"/>
<dbReference type="GO" id="GO:0000156">
    <property type="term" value="F:phosphorelay response regulator activity"/>
    <property type="evidence" value="ECO:0007669"/>
    <property type="project" value="TreeGrafter"/>
</dbReference>
<dbReference type="InterPro" id="IPR001867">
    <property type="entry name" value="OmpR/PhoB-type_DNA-bd"/>
</dbReference>
<dbReference type="Gene3D" id="6.10.250.690">
    <property type="match status" value="1"/>
</dbReference>
<evidence type="ECO:0000313" key="11">
    <source>
        <dbReference type="Proteomes" id="UP000236845"/>
    </source>
</evidence>
<dbReference type="FunFam" id="1.10.10.10:FF:000005">
    <property type="entry name" value="Two-component system response regulator"/>
    <property type="match status" value="1"/>
</dbReference>
<evidence type="ECO:0000259" key="9">
    <source>
        <dbReference type="PROSITE" id="PS51755"/>
    </source>
</evidence>
<dbReference type="SMART" id="SM00448">
    <property type="entry name" value="REC"/>
    <property type="match status" value="1"/>
</dbReference>
<feature type="modified residue" description="4-aspartylphosphate" evidence="6">
    <location>
        <position position="51"/>
    </location>
</feature>
<comment type="caution">
    <text evidence="10">The sequence shown here is derived from an EMBL/GenBank/DDBJ whole genome shotgun (WGS) entry which is preliminary data.</text>
</comment>
<feature type="domain" description="OmpR/PhoB-type" evidence="9">
    <location>
        <begin position="124"/>
        <end position="224"/>
    </location>
</feature>
<dbReference type="InterPro" id="IPR001789">
    <property type="entry name" value="Sig_transdc_resp-reg_receiver"/>
</dbReference>
<dbReference type="InterPro" id="IPR039420">
    <property type="entry name" value="WalR-like"/>
</dbReference>
<dbReference type="GO" id="GO:0005829">
    <property type="term" value="C:cytosol"/>
    <property type="evidence" value="ECO:0007669"/>
    <property type="project" value="TreeGrafter"/>
</dbReference>
<dbReference type="GO" id="GO:0006355">
    <property type="term" value="P:regulation of DNA-templated transcription"/>
    <property type="evidence" value="ECO:0007669"/>
    <property type="project" value="InterPro"/>
</dbReference>
<dbReference type="SMART" id="SM00862">
    <property type="entry name" value="Trans_reg_C"/>
    <property type="match status" value="1"/>
</dbReference>
<dbReference type="PROSITE" id="PS50110">
    <property type="entry name" value="RESPONSE_REGULATORY"/>
    <property type="match status" value="1"/>
</dbReference>
<feature type="DNA-binding region" description="OmpR/PhoB-type" evidence="7">
    <location>
        <begin position="124"/>
        <end position="224"/>
    </location>
</feature>
<protein>
    <submittedName>
        <fullName evidence="10">DNA-binding response regulator</fullName>
    </submittedName>
</protein>
<sequence>MRILVIEDDHKIANAIKKGLEQESYAVDVSYDGKERLGSVLLKKYDLLILDRMLPSMDGIKICQMLRREKNNIPILILTAKDKLRDKIEGLNAGADDYLVKPFAFEELLARVRALLRRPEKALDDVLKVGDLELNRATFEVKRSGQKIELSGKEFALLEYLMRNPGRILTKDNIMAHVWDYDADILPNTVEVYIGYLRNKVDKSFPHEPQLIKTSRGFGYKIESPN</sequence>
<name>A0A2H0YQ81_9BACT</name>
<dbReference type="EMBL" id="PEXW01000046">
    <property type="protein sequence ID" value="PIS40661.1"/>
    <property type="molecule type" value="Genomic_DNA"/>
</dbReference>
<dbReference type="Gene3D" id="1.10.10.10">
    <property type="entry name" value="Winged helix-like DNA-binding domain superfamily/Winged helix DNA-binding domain"/>
    <property type="match status" value="1"/>
</dbReference>
<evidence type="ECO:0000256" key="4">
    <source>
        <dbReference type="ARBA" id="ARBA00023125"/>
    </source>
</evidence>
<evidence type="ECO:0000256" key="1">
    <source>
        <dbReference type="ARBA" id="ARBA00022553"/>
    </source>
</evidence>
<dbReference type="CDD" id="cd19935">
    <property type="entry name" value="REC_OmpR_CusR-like"/>
    <property type="match status" value="1"/>
</dbReference>
<keyword evidence="5" id="KW-0804">Transcription</keyword>
<dbReference type="PROSITE" id="PS51755">
    <property type="entry name" value="OMPR_PHOB"/>
    <property type="match status" value="1"/>
</dbReference>
<evidence type="ECO:0000313" key="10">
    <source>
        <dbReference type="EMBL" id="PIS40661.1"/>
    </source>
</evidence>
<feature type="domain" description="Response regulatory" evidence="8">
    <location>
        <begin position="2"/>
        <end position="116"/>
    </location>
</feature>
<dbReference type="SUPFAM" id="SSF46894">
    <property type="entry name" value="C-terminal effector domain of the bipartite response regulators"/>
    <property type="match status" value="1"/>
</dbReference>
<dbReference type="Pfam" id="PF00072">
    <property type="entry name" value="Response_reg"/>
    <property type="match status" value="1"/>
</dbReference>
<evidence type="ECO:0000256" key="6">
    <source>
        <dbReference type="PROSITE-ProRule" id="PRU00169"/>
    </source>
</evidence>
<reference evidence="11" key="1">
    <citation type="submission" date="2017-09" db="EMBL/GenBank/DDBJ databases">
        <title>Depth-based differentiation of microbial function through sediment-hosted aquifers and enrichment of novel symbionts in the deep terrestrial subsurface.</title>
        <authorList>
            <person name="Probst A.J."/>
            <person name="Ladd B."/>
            <person name="Jarett J.K."/>
            <person name="Geller-Mcgrath D.E."/>
            <person name="Sieber C.M.K."/>
            <person name="Emerson J.B."/>
            <person name="Anantharaman K."/>
            <person name="Thomas B.C."/>
            <person name="Malmstrom R."/>
            <person name="Stieglmeier M."/>
            <person name="Klingl A."/>
            <person name="Woyke T."/>
            <person name="Ryan C.M."/>
            <person name="Banfield J.F."/>
        </authorList>
    </citation>
    <scope>NUCLEOTIDE SEQUENCE [LARGE SCALE GENOMIC DNA]</scope>
</reference>
<keyword evidence="1 6" id="KW-0597">Phosphoprotein</keyword>
<dbReference type="InterPro" id="IPR011006">
    <property type="entry name" value="CheY-like_superfamily"/>
</dbReference>
<dbReference type="PANTHER" id="PTHR48111">
    <property type="entry name" value="REGULATOR OF RPOS"/>
    <property type="match status" value="1"/>
</dbReference>
<evidence type="ECO:0000256" key="7">
    <source>
        <dbReference type="PROSITE-ProRule" id="PRU01091"/>
    </source>
</evidence>
<keyword evidence="4 7" id="KW-0238">DNA-binding</keyword>
<proteinExistence type="predicted"/>
<dbReference type="SUPFAM" id="SSF52172">
    <property type="entry name" value="CheY-like"/>
    <property type="match status" value="1"/>
</dbReference>
<evidence type="ECO:0000259" key="8">
    <source>
        <dbReference type="PROSITE" id="PS50110"/>
    </source>
</evidence>
<dbReference type="FunFam" id="3.40.50.2300:FF:000002">
    <property type="entry name" value="DNA-binding response regulator PhoP"/>
    <property type="match status" value="1"/>
</dbReference>
<gene>
    <name evidence="10" type="ORF">COT26_02160</name>
</gene>
<evidence type="ECO:0000256" key="3">
    <source>
        <dbReference type="ARBA" id="ARBA00023015"/>
    </source>
</evidence>